<keyword evidence="3" id="KW-1185">Reference proteome</keyword>
<dbReference type="EMBL" id="CM010718">
    <property type="protein sequence ID" value="RZC58120.1"/>
    <property type="molecule type" value="Genomic_DNA"/>
</dbReference>
<organism evidence="2 3">
    <name type="scientific">Papaver somniferum</name>
    <name type="common">Opium poppy</name>
    <dbReference type="NCBI Taxonomy" id="3469"/>
    <lineage>
        <taxon>Eukaryota</taxon>
        <taxon>Viridiplantae</taxon>
        <taxon>Streptophyta</taxon>
        <taxon>Embryophyta</taxon>
        <taxon>Tracheophyta</taxon>
        <taxon>Spermatophyta</taxon>
        <taxon>Magnoliopsida</taxon>
        <taxon>Ranunculales</taxon>
        <taxon>Papaveraceae</taxon>
        <taxon>Papaveroideae</taxon>
        <taxon>Papaver</taxon>
    </lineage>
</organism>
<proteinExistence type="predicted"/>
<feature type="compositionally biased region" description="Polar residues" evidence="1">
    <location>
        <begin position="279"/>
        <end position="294"/>
    </location>
</feature>
<gene>
    <name evidence="2" type="ORF">C5167_005431</name>
</gene>
<evidence type="ECO:0000256" key="1">
    <source>
        <dbReference type="SAM" id="MobiDB-lite"/>
    </source>
</evidence>
<protein>
    <submittedName>
        <fullName evidence="2">Uncharacterized protein</fullName>
    </submittedName>
</protein>
<sequence>MADSFWFWSNITDISSIIDDDQNIRGGGGGRRGYNQGCQEQEMNMNYTGVGVAGGRRYNEGGQEQEMNMMRSMMTSFEDDDHHQNTTATKKTKAIKKCGGRTCQKKPEKKTPKRGVGIAKLEETIKQKNSLLAAAADRQVYHGYPTTAEVIPTTTYNHSHQPIPFHHPFLNRQQQKQTSTVFSSSSSVVNGDANTKHVFDGGQLDLNHVPNANIHENKGYDQVMKYGSSSTATNVSNNNQLMFKSHAPQTYLLHHQQQQQHGNNEARYYNPNPNPNPNAGSGTDRQHGNNNVAGYNSRPEVAELSSTQKQHQNYCLSQHSDHIWLNNQKNLNNGENIGGFTRLNNKSDFLESDLGRNWNSNYNNVNGRQLKKEFTSSSSIAATPGLVPTTGYSGVTAKGKSSLSSSSSSFYEFLSLTTGGIKGHHKKADYYDQQQQYYSSNYSSSSSSCIMEESGAACSSVRNGAAHDNISSSSQSNTTTHDHEFLDLSLKLSSYH</sequence>
<name>A0A4Y7JDP8_PAPSO</name>
<reference evidence="2 3" key="1">
    <citation type="journal article" date="2018" name="Science">
        <title>The opium poppy genome and morphinan production.</title>
        <authorList>
            <person name="Guo L."/>
            <person name="Winzer T."/>
            <person name="Yang X."/>
            <person name="Li Y."/>
            <person name="Ning Z."/>
            <person name="He Z."/>
            <person name="Teodor R."/>
            <person name="Lu Y."/>
            <person name="Bowser T.A."/>
            <person name="Graham I.A."/>
            <person name="Ye K."/>
        </authorList>
    </citation>
    <scope>NUCLEOTIDE SEQUENCE [LARGE SCALE GENOMIC DNA]</scope>
    <source>
        <strain evidence="3">cv. HN1</strain>
        <tissue evidence="2">Leaves</tissue>
    </source>
</reference>
<dbReference type="OrthoDB" id="10596673at2759"/>
<accession>A0A4Y7JDP8</accession>
<feature type="region of interest" description="Disordered" evidence="1">
    <location>
        <begin position="254"/>
        <end position="309"/>
    </location>
</feature>
<evidence type="ECO:0000313" key="2">
    <source>
        <dbReference type="EMBL" id="RZC58120.1"/>
    </source>
</evidence>
<dbReference type="Proteomes" id="UP000316621">
    <property type="component" value="Chromosome 4"/>
</dbReference>
<dbReference type="AlphaFoldDB" id="A0A4Y7JDP8"/>
<evidence type="ECO:0000313" key="3">
    <source>
        <dbReference type="Proteomes" id="UP000316621"/>
    </source>
</evidence>
<dbReference type="Gramene" id="RZC58120">
    <property type="protein sequence ID" value="RZC58120"/>
    <property type="gene ID" value="C5167_005431"/>
</dbReference>